<protein>
    <submittedName>
        <fullName evidence="1">Uncharacterized protein</fullName>
    </submittedName>
</protein>
<name>A0A540W5V6_9ACTN</name>
<dbReference type="OrthoDB" id="4719869at2"/>
<reference evidence="1 2" key="1">
    <citation type="submission" date="2019-06" db="EMBL/GenBank/DDBJ databases">
        <title>Description of Kitasatospora acidophila sp. nov. isolated from pine grove soil, and reclassification of Streptomyces novaecaesareae to Kitasatospora novaeceasareae comb. nov.</title>
        <authorList>
            <person name="Kim M.J."/>
        </authorList>
    </citation>
    <scope>NUCLEOTIDE SEQUENCE [LARGE SCALE GENOMIC DNA]</scope>
    <source>
        <strain evidence="1 2">MMS16-CNU292</strain>
    </source>
</reference>
<organism evidence="1 2">
    <name type="scientific">Kitasatospora acidiphila</name>
    <dbReference type="NCBI Taxonomy" id="2567942"/>
    <lineage>
        <taxon>Bacteria</taxon>
        <taxon>Bacillati</taxon>
        <taxon>Actinomycetota</taxon>
        <taxon>Actinomycetes</taxon>
        <taxon>Kitasatosporales</taxon>
        <taxon>Streptomycetaceae</taxon>
        <taxon>Kitasatospora</taxon>
    </lineage>
</organism>
<dbReference type="AlphaFoldDB" id="A0A540W5V6"/>
<keyword evidence="2" id="KW-1185">Reference proteome</keyword>
<dbReference type="RefSeq" id="WP_141634976.1">
    <property type="nucleotide sequence ID" value="NZ_VIGB01000003.1"/>
</dbReference>
<evidence type="ECO:0000313" key="1">
    <source>
        <dbReference type="EMBL" id="TQF04402.1"/>
    </source>
</evidence>
<sequence>MADWEDLLGDLLADRVQALTADLLSRATDDASMGRILRRSIRNWLIDRARQTGLGALRRRLEAVLSSEPNFEQVPEGESGAKRWRLTGSGWAPWSGATDELISAAHAVQAVKVPKWSSTARRAPIADKASLVAVAAAVLSAAGGSMEIAQLVAVFAARFPTVLDPVIVTTGDDFEGVHRDEALSPEEVVVAAEEELHNAVTAAEIVGMLSPEERLLLPIADQQARVQELLGCGRSQASLKVKRLREKLKQLLGEQDVHGVGLEVIRLCADTHDVE</sequence>
<accession>A0A540W5V6</accession>
<proteinExistence type="predicted"/>
<gene>
    <name evidence="1" type="ORF">E6W39_21975</name>
</gene>
<dbReference type="EMBL" id="VIGB01000003">
    <property type="protein sequence ID" value="TQF04402.1"/>
    <property type="molecule type" value="Genomic_DNA"/>
</dbReference>
<dbReference type="Proteomes" id="UP000319103">
    <property type="component" value="Unassembled WGS sequence"/>
</dbReference>
<comment type="caution">
    <text evidence="1">The sequence shown here is derived from an EMBL/GenBank/DDBJ whole genome shotgun (WGS) entry which is preliminary data.</text>
</comment>
<evidence type="ECO:0000313" key="2">
    <source>
        <dbReference type="Proteomes" id="UP000319103"/>
    </source>
</evidence>